<dbReference type="AlphaFoldDB" id="S9QD63"/>
<dbReference type="Proteomes" id="UP000015351">
    <property type="component" value="Unassembled WGS sequence"/>
</dbReference>
<gene>
    <name evidence="1" type="ORF">thalar_03242</name>
</gene>
<dbReference type="HOGENOM" id="CLU_908621_0_0_5"/>
<evidence type="ECO:0008006" key="3">
    <source>
        <dbReference type="Google" id="ProtNLM"/>
    </source>
</evidence>
<dbReference type="EMBL" id="AONI01000015">
    <property type="protein sequence ID" value="EPX77518.1"/>
    <property type="molecule type" value="Genomic_DNA"/>
</dbReference>
<evidence type="ECO:0000313" key="2">
    <source>
        <dbReference type="Proteomes" id="UP000015351"/>
    </source>
</evidence>
<organism evidence="1 2">
    <name type="scientific">Litoreibacter arenae DSM 19593</name>
    <dbReference type="NCBI Taxonomy" id="1123360"/>
    <lineage>
        <taxon>Bacteria</taxon>
        <taxon>Pseudomonadati</taxon>
        <taxon>Pseudomonadota</taxon>
        <taxon>Alphaproteobacteria</taxon>
        <taxon>Rhodobacterales</taxon>
        <taxon>Roseobacteraceae</taxon>
        <taxon>Litoreibacter</taxon>
    </lineage>
</organism>
<accession>S9QD63</accession>
<reference evidence="2" key="1">
    <citation type="journal article" date="2013" name="Stand. Genomic Sci.">
        <title>Genome sequence of the Litoreibacter arenae type strain (DSM 19593(T)), a member of the Roseobacter clade isolated from sea sand.</title>
        <authorList>
            <person name="Riedel T."/>
            <person name="Fiebig A."/>
            <person name="Petersen J."/>
            <person name="Gronow S."/>
            <person name="Kyrpides N.C."/>
            <person name="Goker M."/>
            <person name="Klenk H.P."/>
        </authorList>
    </citation>
    <scope>NUCLEOTIDE SEQUENCE [LARGE SCALE GENOMIC DNA]</scope>
    <source>
        <strain evidence="2">DSM 19593</strain>
    </source>
</reference>
<dbReference type="SUPFAM" id="SSF52540">
    <property type="entry name" value="P-loop containing nucleoside triphosphate hydrolases"/>
    <property type="match status" value="1"/>
</dbReference>
<proteinExistence type="predicted"/>
<dbReference type="OrthoDB" id="7540582at2"/>
<dbReference type="eggNOG" id="ENOG5032YXB">
    <property type="taxonomic scope" value="Bacteria"/>
</dbReference>
<evidence type="ECO:0000313" key="1">
    <source>
        <dbReference type="EMBL" id="EPX77518.1"/>
    </source>
</evidence>
<dbReference type="InterPro" id="IPR027417">
    <property type="entry name" value="P-loop_NTPase"/>
</dbReference>
<sequence length="294" mass="32361">MTVAIHIGYHKTATTWLQHRVFVPEMGFTPLLTHEEVDRLIVAPHDLDFDPAPAREALRWQGDGNPVVSSENLTGHPFFGGRQSATLARRLHQIAPDARIIVTVRSQEAMLPSVYMQYLQRGGTLSHPAFFAGSGGFGYPGFELAHFQYDRLIALYQSLFDTVHVMTHEQISADPTQALAELGAALGHDIPTLPPSGKTRVSASLPQAVAPLLRRINQTRRSTLNPVPALALSREPGWMYRALSFGAGRRLAKPLLTARPVDAYVKARLGGAFTDSNKRLDQITGGRLDLSRYP</sequence>
<dbReference type="PATRIC" id="fig|1123360.3.peg.3212"/>
<dbReference type="Gene3D" id="3.40.50.300">
    <property type="entry name" value="P-loop containing nucleotide triphosphate hydrolases"/>
    <property type="match status" value="1"/>
</dbReference>
<name>S9QD63_9RHOB</name>
<comment type="caution">
    <text evidence="1">The sequence shown here is derived from an EMBL/GenBank/DDBJ whole genome shotgun (WGS) entry which is preliminary data.</text>
</comment>
<dbReference type="STRING" id="1123360.thalar_03242"/>
<keyword evidence="2" id="KW-1185">Reference proteome</keyword>
<dbReference type="RefSeq" id="WP_021102589.1">
    <property type="nucleotide sequence ID" value="NZ_KE557314.1"/>
</dbReference>
<protein>
    <recommendedName>
        <fullName evidence="3">Sulfotransferase domain-containing protein</fullName>
    </recommendedName>
</protein>